<dbReference type="Proteomes" id="UP000245790">
    <property type="component" value="Unassembled WGS sequence"/>
</dbReference>
<dbReference type="OrthoDB" id="6199517at2"/>
<proteinExistence type="predicted"/>
<sequence>MPLRNSLKRHRTLLWASFFSLSAHALVIYVLIANKDDSSNAIFATDFVTTTNAAKYTTPSLTIAIINEKSVNPVPKKTQAKEPQSKEPQEKQALDILLENTDKNKIQNQEKDILKIDNRKLESKDKNRNNMNNKSEHVVNKTQVHSATTYNHAKAQVIEKYSKQTETNTNQADYLSLFHSSLADELKQRQQQKQQRKQWQSNSQQQQQREYHEFSEIAGQKMVRINGTCFSVPQDDPLDAFDNPIMQAINNCEKKKTIEFKSYAPHIIKQRQQSKGFSPH</sequence>
<feature type="region of interest" description="Disordered" evidence="1">
    <location>
        <begin position="117"/>
        <end position="146"/>
    </location>
</feature>
<accession>A0A316G218</accession>
<keyword evidence="2" id="KW-1133">Transmembrane helix</keyword>
<dbReference type="EMBL" id="QGGU01000002">
    <property type="protein sequence ID" value="PWK53936.1"/>
    <property type="molecule type" value="Genomic_DNA"/>
</dbReference>
<organism evidence="3 4">
    <name type="scientific">Pleionea mediterranea</name>
    <dbReference type="NCBI Taxonomy" id="523701"/>
    <lineage>
        <taxon>Bacteria</taxon>
        <taxon>Pseudomonadati</taxon>
        <taxon>Pseudomonadota</taxon>
        <taxon>Gammaproteobacteria</taxon>
        <taxon>Oceanospirillales</taxon>
        <taxon>Pleioneaceae</taxon>
        <taxon>Pleionea</taxon>
    </lineage>
</organism>
<reference evidence="3 4" key="1">
    <citation type="submission" date="2018-05" db="EMBL/GenBank/DDBJ databases">
        <title>Genomic Encyclopedia of Type Strains, Phase IV (KMG-IV): sequencing the most valuable type-strain genomes for metagenomic binning, comparative biology and taxonomic classification.</title>
        <authorList>
            <person name="Goeker M."/>
        </authorList>
    </citation>
    <scope>NUCLEOTIDE SEQUENCE [LARGE SCALE GENOMIC DNA]</scope>
    <source>
        <strain evidence="3 4">DSM 25350</strain>
    </source>
</reference>
<feature type="compositionally biased region" description="Basic and acidic residues" evidence="1">
    <location>
        <begin position="117"/>
        <end position="139"/>
    </location>
</feature>
<evidence type="ECO:0000256" key="2">
    <source>
        <dbReference type="SAM" id="Phobius"/>
    </source>
</evidence>
<protein>
    <submittedName>
        <fullName evidence="3">Uncharacterized protein</fullName>
    </submittedName>
</protein>
<dbReference type="RefSeq" id="WP_109762054.1">
    <property type="nucleotide sequence ID" value="NZ_QGGU01000002.1"/>
</dbReference>
<gene>
    <name evidence="3" type="ORF">C8D97_102328</name>
</gene>
<keyword evidence="4" id="KW-1185">Reference proteome</keyword>
<feature type="transmembrane region" description="Helical" evidence="2">
    <location>
        <begin position="12"/>
        <end position="32"/>
    </location>
</feature>
<evidence type="ECO:0000256" key="1">
    <source>
        <dbReference type="SAM" id="MobiDB-lite"/>
    </source>
</evidence>
<keyword evidence="2" id="KW-0812">Transmembrane</keyword>
<feature type="region of interest" description="Disordered" evidence="1">
    <location>
        <begin position="185"/>
        <end position="212"/>
    </location>
</feature>
<evidence type="ECO:0000313" key="4">
    <source>
        <dbReference type="Proteomes" id="UP000245790"/>
    </source>
</evidence>
<feature type="compositionally biased region" description="Low complexity" evidence="1">
    <location>
        <begin position="189"/>
        <end position="208"/>
    </location>
</feature>
<keyword evidence="2" id="KW-0472">Membrane</keyword>
<dbReference type="AlphaFoldDB" id="A0A316G218"/>
<comment type="caution">
    <text evidence="3">The sequence shown here is derived from an EMBL/GenBank/DDBJ whole genome shotgun (WGS) entry which is preliminary data.</text>
</comment>
<evidence type="ECO:0000313" key="3">
    <source>
        <dbReference type="EMBL" id="PWK53936.1"/>
    </source>
</evidence>
<name>A0A316G218_9GAMM</name>